<feature type="domain" description="N-acetyltransferase" evidence="1">
    <location>
        <begin position="161"/>
        <end position="317"/>
    </location>
</feature>
<dbReference type="OrthoDB" id="1550635at2"/>
<evidence type="ECO:0000259" key="1">
    <source>
        <dbReference type="PROSITE" id="PS51186"/>
    </source>
</evidence>
<dbReference type="AlphaFoldDB" id="A0A419T930"/>
<dbReference type="InterPro" id="IPR000182">
    <property type="entry name" value="GNAT_dom"/>
</dbReference>
<reference evidence="2 3" key="1">
    <citation type="submission" date="2016-08" db="EMBL/GenBank/DDBJ databases">
        <title>A new outlook on sporulation: Clostridium algidixylanolyticum.</title>
        <authorList>
            <person name="Poppleton D.I."/>
            <person name="Gribaldo S."/>
        </authorList>
    </citation>
    <scope>NUCLEOTIDE SEQUENCE [LARGE SCALE GENOMIC DNA]</scope>
    <source>
        <strain evidence="2 3">SPL73</strain>
    </source>
</reference>
<gene>
    <name evidence="2" type="ORF">BET01_12525</name>
</gene>
<keyword evidence="2" id="KW-0808">Transferase</keyword>
<evidence type="ECO:0000313" key="3">
    <source>
        <dbReference type="Proteomes" id="UP000284277"/>
    </source>
</evidence>
<comment type="caution">
    <text evidence="2">The sequence shown here is derived from an EMBL/GenBank/DDBJ whole genome shotgun (WGS) entry which is preliminary data.</text>
</comment>
<dbReference type="CDD" id="cd04301">
    <property type="entry name" value="NAT_SF"/>
    <property type="match status" value="1"/>
</dbReference>
<accession>A0A419T930</accession>
<dbReference type="Pfam" id="PF00583">
    <property type="entry name" value="Acetyltransf_1"/>
    <property type="match status" value="1"/>
</dbReference>
<dbReference type="Proteomes" id="UP000284277">
    <property type="component" value="Unassembled WGS sequence"/>
</dbReference>
<organism evidence="2 3">
    <name type="scientific">Lacrimispora algidixylanolytica</name>
    <dbReference type="NCBI Taxonomy" id="94868"/>
    <lineage>
        <taxon>Bacteria</taxon>
        <taxon>Bacillati</taxon>
        <taxon>Bacillota</taxon>
        <taxon>Clostridia</taxon>
        <taxon>Lachnospirales</taxon>
        <taxon>Lachnospiraceae</taxon>
        <taxon>Lacrimispora</taxon>
    </lineage>
</organism>
<evidence type="ECO:0000313" key="2">
    <source>
        <dbReference type="EMBL" id="RKD33984.1"/>
    </source>
</evidence>
<name>A0A419T930_9FIRM</name>
<dbReference type="RefSeq" id="WP_120195413.1">
    <property type="nucleotide sequence ID" value="NZ_MCIA01000003.1"/>
</dbReference>
<dbReference type="PROSITE" id="PS51186">
    <property type="entry name" value="GNAT"/>
    <property type="match status" value="1"/>
</dbReference>
<dbReference type="EMBL" id="MCIA01000003">
    <property type="protein sequence ID" value="RKD33984.1"/>
    <property type="molecule type" value="Genomic_DNA"/>
</dbReference>
<proteinExistence type="predicted"/>
<dbReference type="InterPro" id="IPR016181">
    <property type="entry name" value="Acyl_CoA_acyltransferase"/>
</dbReference>
<sequence length="317" mass="37319">MINISLMQYDDIPRAINLWKTQFKYYCHFSAFPNFIDGGQTLIESYIKEQINKNNAIVAKIDNNVVGFMAWMYFEFHNEKTAFLPIVGHAASVRDKWEIYQEMYDYASNRWVFDNRFNHLWMTYFDDDTLKNNLYDLGFGSYVIDACQSTSEIRSYIKSEYKITYANKNDVDALYEFAKTINEYYANSPIFLVRKEHTKDELIDLICKDHVLIAWDNGNIIGVMSFTINQGFHIEHLTTRDSAYIKSIGAYINPEYRRKGIGNCLLEKVFILCREQGKPFIHVSFETSNSNALRFWPKNFKPIIRSVRRTINKDANK</sequence>
<protein>
    <submittedName>
        <fullName evidence="2">GNAT family N-acetyltransferase</fullName>
    </submittedName>
</protein>
<dbReference type="GO" id="GO:0016747">
    <property type="term" value="F:acyltransferase activity, transferring groups other than amino-acyl groups"/>
    <property type="evidence" value="ECO:0007669"/>
    <property type="project" value="InterPro"/>
</dbReference>
<dbReference type="Gene3D" id="3.40.630.30">
    <property type="match status" value="1"/>
</dbReference>
<keyword evidence="3" id="KW-1185">Reference proteome</keyword>
<dbReference type="SUPFAM" id="SSF55729">
    <property type="entry name" value="Acyl-CoA N-acyltransferases (Nat)"/>
    <property type="match status" value="1"/>
</dbReference>